<dbReference type="OrthoDB" id="9802627at2"/>
<keyword evidence="3" id="KW-0732">Signal</keyword>
<dbReference type="PANTHER" id="PTHR30023">
    <property type="entry name" value="D-ALANYL-D-ALANINE CARBOXYPEPTIDASE"/>
    <property type="match status" value="1"/>
</dbReference>
<dbReference type="PRINTS" id="PR00922">
    <property type="entry name" value="DADACBPTASE3"/>
</dbReference>
<accession>A0A381E980</accession>
<keyword evidence="2 4" id="KW-0378">Hydrolase</keyword>
<feature type="signal peptide" evidence="3">
    <location>
        <begin position="1"/>
        <end position="18"/>
    </location>
</feature>
<proteinExistence type="inferred from homology"/>
<evidence type="ECO:0000313" key="5">
    <source>
        <dbReference type="Proteomes" id="UP000254572"/>
    </source>
</evidence>
<dbReference type="Gene3D" id="3.50.80.20">
    <property type="entry name" value="D-Ala-D-Ala carboxypeptidase C, peptidase S13"/>
    <property type="match status" value="1"/>
</dbReference>
<feature type="chain" id="PRO_5016756263" evidence="3">
    <location>
        <begin position="19"/>
        <end position="470"/>
    </location>
</feature>
<dbReference type="GO" id="GO:0009002">
    <property type="term" value="F:serine-type D-Ala-D-Ala carboxypeptidase activity"/>
    <property type="evidence" value="ECO:0007669"/>
    <property type="project" value="UniProtKB-EC"/>
</dbReference>
<dbReference type="GO" id="GO:0006508">
    <property type="term" value="P:proteolysis"/>
    <property type="evidence" value="ECO:0007669"/>
    <property type="project" value="InterPro"/>
</dbReference>
<dbReference type="GO" id="GO:0000270">
    <property type="term" value="P:peptidoglycan metabolic process"/>
    <property type="evidence" value="ECO:0007669"/>
    <property type="project" value="TreeGrafter"/>
</dbReference>
<reference evidence="4 5" key="1">
    <citation type="submission" date="2018-06" db="EMBL/GenBank/DDBJ databases">
        <authorList>
            <consortium name="Pathogen Informatics"/>
            <person name="Doyle S."/>
        </authorList>
    </citation>
    <scope>NUCLEOTIDE SEQUENCE [LARGE SCALE GENOMIC DNA]</scope>
    <source>
        <strain evidence="4 5">NCTC13294</strain>
    </source>
</reference>
<organism evidence="4 5">
    <name type="scientific">Cardiobacterium valvarum</name>
    <dbReference type="NCBI Taxonomy" id="194702"/>
    <lineage>
        <taxon>Bacteria</taxon>
        <taxon>Pseudomonadati</taxon>
        <taxon>Pseudomonadota</taxon>
        <taxon>Gammaproteobacteria</taxon>
        <taxon>Cardiobacteriales</taxon>
        <taxon>Cardiobacteriaceae</taxon>
        <taxon>Cardiobacterium</taxon>
    </lineage>
</organism>
<dbReference type="EMBL" id="UFUW01000001">
    <property type="protein sequence ID" value="SUX23214.1"/>
    <property type="molecule type" value="Genomic_DNA"/>
</dbReference>
<comment type="similarity">
    <text evidence="1">Belongs to the peptidase S13 family.</text>
</comment>
<sequence length="470" mass="51654">MRGWLIVLTIWISLAVQAEQVPAAVTEMLQKNNVASADISIWVQAMEAEEPLVELNGTTLRHPASVAKVLTTAAGLLRLGKDYRWETNFYVDTLPDANGIVEGNLYIVGGGDPFLVEEQLLTMLQALQQVGVRHITGDIVLDDSLYRLTPEERDAASFDGKPWAAYNAIPHPLMVNFRTVKMQVTPQAGKPRLTLVPEIVNWKIDNQLKVKKGQCSGDGFTPSAVLERDDKGYAVMHVAGTYATGCGSQDVQLVLGEASEQFYYLFRDLWYRLGGSFDGAGKVAKTPSTAKHIFTGYSDPLALQIQRMNQESNNVMTRQLMLTLGTKTFDPPGSLEKGRNAVRITLEAFGINTDGMIIDNGSGLSRLELVSARQLATLLRDIYLSDQGETFLASLAVAGESGTLRKRYRGEALAGRVIGKTGTIDNVRSFAGYIRAESGRNYVVVVIGNGKSAVRSRTVQDELFRWLYKQ</sequence>
<dbReference type="Gene3D" id="3.40.710.10">
    <property type="entry name" value="DD-peptidase/beta-lactamase superfamily"/>
    <property type="match status" value="1"/>
</dbReference>
<keyword evidence="5" id="KW-1185">Reference proteome</keyword>
<keyword evidence="4" id="KW-0645">Protease</keyword>
<name>A0A381E980_9GAMM</name>
<dbReference type="Proteomes" id="UP000254572">
    <property type="component" value="Unassembled WGS sequence"/>
</dbReference>
<dbReference type="NCBIfam" id="TIGR00666">
    <property type="entry name" value="PBP4"/>
    <property type="match status" value="1"/>
</dbReference>
<keyword evidence="4" id="KW-0121">Carboxypeptidase</keyword>
<gene>
    <name evidence="4" type="primary">dacC_2</name>
    <name evidence="4" type="ORF">NCTC13294_01451</name>
</gene>
<dbReference type="Pfam" id="PF02113">
    <property type="entry name" value="Peptidase_S13"/>
    <property type="match status" value="1"/>
</dbReference>
<dbReference type="InterPro" id="IPR000667">
    <property type="entry name" value="Peptidase_S13"/>
</dbReference>
<evidence type="ECO:0000256" key="2">
    <source>
        <dbReference type="ARBA" id="ARBA00022801"/>
    </source>
</evidence>
<dbReference type="AlphaFoldDB" id="A0A381E980"/>
<protein>
    <submittedName>
        <fullName evidence="4">D-alanyl-D-alanine carboxypeptidase dacC</fullName>
        <ecNumber evidence="4">3.4.16.4</ecNumber>
    </submittedName>
</protein>
<evidence type="ECO:0000256" key="3">
    <source>
        <dbReference type="SAM" id="SignalP"/>
    </source>
</evidence>
<evidence type="ECO:0000313" key="4">
    <source>
        <dbReference type="EMBL" id="SUX23214.1"/>
    </source>
</evidence>
<evidence type="ECO:0000256" key="1">
    <source>
        <dbReference type="ARBA" id="ARBA00006096"/>
    </source>
</evidence>
<dbReference type="PANTHER" id="PTHR30023:SF0">
    <property type="entry name" value="PENICILLIN-SENSITIVE CARBOXYPEPTIDASE A"/>
    <property type="match status" value="1"/>
</dbReference>
<dbReference type="InterPro" id="IPR012338">
    <property type="entry name" value="Beta-lactam/transpept-like"/>
</dbReference>
<dbReference type="EC" id="3.4.16.4" evidence="4"/>
<dbReference type="SUPFAM" id="SSF56601">
    <property type="entry name" value="beta-lactamase/transpeptidase-like"/>
    <property type="match status" value="1"/>
</dbReference>
<dbReference type="RefSeq" id="WP_115611719.1">
    <property type="nucleotide sequence ID" value="NZ_JBHLZC010000004.1"/>
</dbReference>